<sequence>MAKEELVELFEAAKKAADAAAVDGASTGGPEESRCIDALKLLKEFPVTYQLLVSTQVGKRLRSLTKHPRKKIQAAASDLIDIWKKLITEETLKSKKVGSSNGTDSKPVKVLNGKIEKSENPVSIRGDKTSTSETVKIERTDHGSNKRSLQVCDVIMAEKKVDKVEVKVEKRTVESVQVERIAKEERRPSDLKKLPGSSYPAPPKLTAMIKCHDELRDKVRESLFEGLSKVLGEVDDDLKPSVAVCDPIRVAVSVESVMFETWGRTNGAQKSKYRSIMFNIKDSKNPDFRRKVLLGLIDPSKIPTLTAAEMASDKRKSENEKLKEKALFECERGGPPKSTTDQFKCGKCGQRKTTYFQLQTRSADEPMTTFVTCVNCDNRWKFC</sequence>
<accession>A0A7N0RIP8</accession>
<evidence type="ECO:0000259" key="11">
    <source>
        <dbReference type="PROSITE" id="PS51321"/>
    </source>
</evidence>
<keyword evidence="8" id="KW-0804">Transcription</keyword>
<dbReference type="InterPro" id="IPR003618">
    <property type="entry name" value="TFIIS_cen_dom"/>
</dbReference>
<dbReference type="Pfam" id="PF07500">
    <property type="entry name" value="TFIIS_M"/>
    <property type="match status" value="1"/>
</dbReference>
<dbReference type="GO" id="GO:0008270">
    <property type="term" value="F:zinc ion binding"/>
    <property type="evidence" value="ECO:0007669"/>
    <property type="project" value="UniProtKB-UniRule"/>
</dbReference>
<dbReference type="GO" id="GO:0003677">
    <property type="term" value="F:DNA binding"/>
    <property type="evidence" value="ECO:0007669"/>
    <property type="project" value="UniProtKB-KW"/>
</dbReference>
<dbReference type="PIRSF" id="PIRSF006704">
    <property type="entry name" value="TF_IIS"/>
    <property type="match status" value="1"/>
</dbReference>
<dbReference type="EnsemblPlants" id="Kaladp0011s1001.1.v1.1">
    <property type="protein sequence ID" value="Kaladp0011s1001.1.v1.1"/>
    <property type="gene ID" value="Kaladp0011s1001.v1.1"/>
</dbReference>
<dbReference type="Gene3D" id="1.20.930.10">
    <property type="entry name" value="Conserved domain common to transcription factors TFIIS, elongin A, CRSP70"/>
    <property type="match status" value="1"/>
</dbReference>
<dbReference type="SUPFAM" id="SSF57783">
    <property type="entry name" value="Zinc beta-ribbon"/>
    <property type="match status" value="1"/>
</dbReference>
<feature type="domain" description="TFIIS-type" evidence="9">
    <location>
        <begin position="341"/>
        <end position="381"/>
    </location>
</feature>
<dbReference type="PROSITE" id="PS00466">
    <property type="entry name" value="ZF_TFIIS_1"/>
    <property type="match status" value="1"/>
</dbReference>
<keyword evidence="8" id="KW-0805">Transcription regulation</keyword>
<dbReference type="InterPro" id="IPR036575">
    <property type="entry name" value="TFIIS_cen_dom_sf"/>
</dbReference>
<dbReference type="NCBIfam" id="TIGR01385">
    <property type="entry name" value="TFSII"/>
    <property type="match status" value="1"/>
</dbReference>
<dbReference type="Pfam" id="PF01096">
    <property type="entry name" value="Zn_ribbon_TFIIS"/>
    <property type="match status" value="1"/>
</dbReference>
<dbReference type="OMA" id="FQKTDMK"/>
<comment type="similarity">
    <text evidence="8">Belongs to the TFS-II family.</text>
</comment>
<feature type="domain" description="TFIIS N-terminal" evidence="10">
    <location>
        <begin position="11"/>
        <end position="90"/>
    </location>
</feature>
<dbReference type="Gramene" id="Kaladp0011s1001.1.v1.1">
    <property type="protein sequence ID" value="Kaladp0011s1001.1.v1.1"/>
    <property type="gene ID" value="Kaladp0011s1001.v1.1"/>
</dbReference>
<keyword evidence="2 8" id="KW-0479">Metal-binding</keyword>
<dbReference type="CDD" id="cd13749">
    <property type="entry name" value="Zn-ribbon_TFIIS"/>
    <property type="match status" value="1"/>
</dbReference>
<dbReference type="InterPro" id="IPR006289">
    <property type="entry name" value="TFSII"/>
</dbReference>
<evidence type="ECO:0000256" key="5">
    <source>
        <dbReference type="ARBA" id="ARBA00023242"/>
    </source>
</evidence>
<dbReference type="GO" id="GO:0005634">
    <property type="term" value="C:nucleus"/>
    <property type="evidence" value="ECO:0007669"/>
    <property type="project" value="UniProtKB-SubCell"/>
</dbReference>
<dbReference type="InterPro" id="IPR001222">
    <property type="entry name" value="Znf_TFIIS"/>
</dbReference>
<organism evidence="12 13">
    <name type="scientific">Kalanchoe fedtschenkoi</name>
    <name type="common">Lavender scallops</name>
    <name type="synonym">South American air plant</name>
    <dbReference type="NCBI Taxonomy" id="63787"/>
    <lineage>
        <taxon>Eukaryota</taxon>
        <taxon>Viridiplantae</taxon>
        <taxon>Streptophyta</taxon>
        <taxon>Embryophyta</taxon>
        <taxon>Tracheophyta</taxon>
        <taxon>Spermatophyta</taxon>
        <taxon>Magnoliopsida</taxon>
        <taxon>eudicotyledons</taxon>
        <taxon>Gunneridae</taxon>
        <taxon>Pentapetalae</taxon>
        <taxon>Saxifragales</taxon>
        <taxon>Crassulaceae</taxon>
        <taxon>Kalanchoe</taxon>
    </lineage>
</organism>
<dbReference type="SMART" id="SM00510">
    <property type="entry name" value="TFS2M"/>
    <property type="match status" value="1"/>
</dbReference>
<feature type="domain" description="TFIIS central" evidence="11">
    <location>
        <begin position="215"/>
        <end position="338"/>
    </location>
</feature>
<evidence type="ECO:0000313" key="12">
    <source>
        <dbReference type="EnsemblPlants" id="Kaladp0011s1001.2.v1.1"/>
    </source>
</evidence>
<evidence type="ECO:0000313" key="13">
    <source>
        <dbReference type="Proteomes" id="UP000594263"/>
    </source>
</evidence>
<evidence type="ECO:0000259" key="10">
    <source>
        <dbReference type="PROSITE" id="PS51319"/>
    </source>
</evidence>
<dbReference type="InterPro" id="IPR017923">
    <property type="entry name" value="TFIIS_N"/>
</dbReference>
<keyword evidence="13" id="KW-1185">Reference proteome</keyword>
<keyword evidence="4 8" id="KW-0862">Zinc</keyword>
<dbReference type="AlphaFoldDB" id="A0A7N0RIP8"/>
<evidence type="ECO:0000256" key="8">
    <source>
        <dbReference type="RuleBase" id="RU368078"/>
    </source>
</evidence>
<reference evidence="12" key="1">
    <citation type="submission" date="2021-01" db="UniProtKB">
        <authorList>
            <consortium name="EnsemblPlants"/>
        </authorList>
    </citation>
    <scope>IDENTIFICATION</scope>
</reference>
<dbReference type="SUPFAM" id="SSF47676">
    <property type="entry name" value="Conserved domain common to transcription factors TFIIS, elongin A, CRSP70"/>
    <property type="match status" value="1"/>
</dbReference>
<dbReference type="InterPro" id="IPR003617">
    <property type="entry name" value="TFIIS/CRSP70_N_sub"/>
</dbReference>
<comment type="subcellular location">
    <subcellularLocation>
        <location evidence="1 7 8">Nucleus</location>
    </subcellularLocation>
</comment>
<dbReference type="CDD" id="cd00183">
    <property type="entry name" value="TFIIS_I"/>
    <property type="match status" value="1"/>
</dbReference>
<dbReference type="EnsemblPlants" id="Kaladp0011s1001.2.v1.1">
    <property type="protein sequence ID" value="Kaladp0011s1001.2.v1.1"/>
    <property type="gene ID" value="Kaladp0011s1001.v1.1"/>
</dbReference>
<dbReference type="SMART" id="SM00440">
    <property type="entry name" value="ZnF_C2C2"/>
    <property type="match status" value="1"/>
</dbReference>
<dbReference type="PROSITE" id="PS51319">
    <property type="entry name" value="TFIIS_N"/>
    <property type="match status" value="1"/>
</dbReference>
<dbReference type="Gene3D" id="2.20.25.10">
    <property type="match status" value="1"/>
</dbReference>
<dbReference type="Gramene" id="Kaladp0011s1001.2.v1.1">
    <property type="protein sequence ID" value="Kaladp0011s1001.2.v1.1"/>
    <property type="gene ID" value="Kaladp0011s1001.v1.1"/>
</dbReference>
<dbReference type="Pfam" id="PF08711">
    <property type="entry name" value="Med26"/>
    <property type="match status" value="1"/>
</dbReference>
<evidence type="ECO:0000259" key="9">
    <source>
        <dbReference type="PROSITE" id="PS51133"/>
    </source>
</evidence>
<dbReference type="PANTHER" id="PTHR11477:SF0">
    <property type="entry name" value="IP08861P-RELATED"/>
    <property type="match status" value="1"/>
</dbReference>
<protein>
    <recommendedName>
        <fullName evidence="8">Transcription elongation factor</fullName>
    </recommendedName>
</protein>
<name>A0A7N0RIP8_KALFE</name>
<keyword evidence="3 6" id="KW-0863">Zinc-finger</keyword>
<dbReference type="Gene3D" id="1.10.472.30">
    <property type="entry name" value="Transcription elongation factor S-II, central domain"/>
    <property type="match status" value="1"/>
</dbReference>
<dbReference type="GO" id="GO:0006368">
    <property type="term" value="P:transcription elongation by RNA polymerase II"/>
    <property type="evidence" value="ECO:0007669"/>
    <property type="project" value="InterPro"/>
</dbReference>
<evidence type="ECO:0000256" key="4">
    <source>
        <dbReference type="ARBA" id="ARBA00022833"/>
    </source>
</evidence>
<dbReference type="SUPFAM" id="SSF46942">
    <property type="entry name" value="Elongation factor TFIIS domain 2"/>
    <property type="match status" value="1"/>
</dbReference>
<dbReference type="InterPro" id="IPR035441">
    <property type="entry name" value="TFIIS/LEDGF_dom_sf"/>
</dbReference>
<keyword evidence="8" id="KW-0238">DNA-binding</keyword>
<dbReference type="Proteomes" id="UP000594263">
    <property type="component" value="Unplaced"/>
</dbReference>
<dbReference type="SMART" id="SM00509">
    <property type="entry name" value="TFS2N"/>
    <property type="match status" value="1"/>
</dbReference>
<dbReference type="PROSITE" id="PS51321">
    <property type="entry name" value="TFIIS_CENTRAL"/>
    <property type="match status" value="1"/>
</dbReference>
<dbReference type="PROSITE" id="PS51133">
    <property type="entry name" value="ZF_TFIIS_2"/>
    <property type="match status" value="1"/>
</dbReference>
<dbReference type="InterPro" id="IPR035100">
    <property type="entry name" value="TF_IIS-typ"/>
</dbReference>
<keyword evidence="5 7" id="KW-0539">Nucleus</keyword>
<dbReference type="FunFam" id="2.20.25.10:FF:000001">
    <property type="entry name" value="Probable Transcription elongation factor S-II"/>
    <property type="match status" value="1"/>
</dbReference>
<dbReference type="PANTHER" id="PTHR11477">
    <property type="entry name" value="TRANSCRIPTION FACTOR S-II ZINC FINGER DOMAIN-CONTAINING PROTEIN"/>
    <property type="match status" value="1"/>
</dbReference>
<comment type="function">
    <text evidence="8">Necessary for efficient RNA polymerase II transcription elongation past template-encoded arresting sites.</text>
</comment>
<evidence type="ECO:0000256" key="6">
    <source>
        <dbReference type="PROSITE-ProRule" id="PRU00472"/>
    </source>
</evidence>
<evidence type="ECO:0000256" key="1">
    <source>
        <dbReference type="ARBA" id="ARBA00004123"/>
    </source>
</evidence>
<evidence type="ECO:0000256" key="3">
    <source>
        <dbReference type="ARBA" id="ARBA00022771"/>
    </source>
</evidence>
<evidence type="ECO:0000256" key="7">
    <source>
        <dbReference type="PROSITE-ProRule" id="PRU00649"/>
    </source>
</evidence>
<proteinExistence type="inferred from homology"/>
<evidence type="ECO:0000256" key="2">
    <source>
        <dbReference type="ARBA" id="ARBA00022723"/>
    </source>
</evidence>